<keyword evidence="1" id="KW-0175">Coiled coil</keyword>
<dbReference type="RefSeq" id="WP_011077740.1">
    <property type="nucleotide sequence ID" value="NC_004432.1"/>
</dbReference>
<dbReference type="AlphaFoldDB" id="Q8EUK1"/>
<dbReference type="EMBL" id="BA000026">
    <property type="protein sequence ID" value="BAC44711.1"/>
    <property type="molecule type" value="Genomic_DNA"/>
</dbReference>
<feature type="coiled-coil region" evidence="1">
    <location>
        <begin position="876"/>
        <end position="903"/>
    </location>
</feature>
<protein>
    <submittedName>
        <fullName evidence="2">Uncharacterized protein</fullName>
    </submittedName>
</protein>
<reference evidence="2 3" key="1">
    <citation type="journal article" date="2002" name="Nucleic Acids Res.">
        <title>The complete genomic sequence of Mycoplasma penetrans, an intracellular bacterial pathogen in humans.</title>
        <authorList>
            <person name="Sasaki Y."/>
            <person name="Ishikawa J."/>
            <person name="Yamashita A."/>
            <person name="Oshima K."/>
            <person name="Kenri T."/>
            <person name="Furuya K."/>
            <person name="Yoshino C."/>
            <person name="Horino A."/>
            <person name="Shiba T."/>
            <person name="Sasaki T."/>
            <person name="Hattori M."/>
        </authorList>
    </citation>
    <scope>NUCLEOTIDE SEQUENCE [LARGE SCALE GENOMIC DNA]</scope>
    <source>
        <strain evidence="2 3">HF-2</strain>
    </source>
</reference>
<name>Q8EUK1_MALP2</name>
<organism evidence="2 3">
    <name type="scientific">Malacoplasma penetrans (strain HF-2)</name>
    <name type="common">Mycoplasma penetrans</name>
    <dbReference type="NCBI Taxonomy" id="272633"/>
    <lineage>
        <taxon>Bacteria</taxon>
        <taxon>Bacillati</taxon>
        <taxon>Mycoplasmatota</taxon>
        <taxon>Mycoplasmoidales</taxon>
        <taxon>Mycoplasmoidaceae</taxon>
        <taxon>Malacoplasma</taxon>
    </lineage>
</organism>
<keyword evidence="3" id="KW-1185">Reference proteome</keyword>
<evidence type="ECO:0000256" key="1">
    <source>
        <dbReference type="SAM" id="Coils"/>
    </source>
</evidence>
<gene>
    <name evidence="2" type="ordered locus">MYPE9240</name>
</gene>
<proteinExistence type="predicted"/>
<feature type="coiled-coil region" evidence="1">
    <location>
        <begin position="148"/>
        <end position="175"/>
    </location>
</feature>
<dbReference type="HOGENOM" id="CLU_318037_0_0_14"/>
<accession>Q8EUK1</accession>
<dbReference type="Proteomes" id="UP000002522">
    <property type="component" value="Chromosome"/>
</dbReference>
<sequence length="915" mass="104920">MNLTKKLWIKVKDSQTQQLIISSLLTDYLEKDLIESFGIYEKDINQELTFLDNNSFYLTFDDNFDYFAFCKLISKEFKTRMLCWISGNFFYFDDNGFFSNSKNPFENDQNSFSNQEDISDLFVNSDSEKEFKESEEKDKNDDVLDTILESSENFYVELEKKLTENEEKIEDEILNSLSSESFIDELNMWNDFKENVLSGTAFADDSENSKENECCKDDCCEEVCAEDACCSSCSDEFDLCLSGCCNWNECCSNDGCKDECCNQDTEEVEEQVILSEFDDFGLLDSNDELFVFSNNDSESEENCCSTDGSCACSEVENDDSCCGDSCCSEEENSNEFEEEYKSYLDLLDANDDEESCENCNCSSSSDELNLEFLDFSSSEDKKEDSSCCDEDMCSTCDGCSWDFDSDFDHNEILKTQINNSNQEDFGYVEYVEEDNKTDDNDLSHHFECVCEDKVMEETQNISTINKEVDFTDNEEIKETESISTLFDEVNEMKANEEIFNKDDEKNELNFDDNSNSSVVEEEEYDQLFSNLESLDGSDSIENIEEEVNLDFFNTPSIEDIKNKDLITAEELELLLESNESSSEPLTEQKINQELDLDNLSEDKKSLDFESFFTEITSDDLAEEPNFNDFANQEDAQSVEEEPIDFESFFTEITNETSENNDVNVENLGPFFTEISNEDLIEKASFSDLVPEDHSSFDEPESVDYSAFLPEIGNENEVKSEVKLDLDSLSDEKFVDTEFNVEELYSFQTSDDDSKPTVESPSSLEEEVKEFFSDLSAELSNIPDVVENKKENNDDIVIEDISINSDLDSLDLSSSQLFETEFLPNELKLDEEMNNQFSTLVSPSTESSKEADVYEPNISADKIVSDKQITSDLQKFLEDLKVEKEKLRMRRVNLEKKTAKIKNMFNDLNSSSDFNN</sequence>
<evidence type="ECO:0000313" key="2">
    <source>
        <dbReference type="EMBL" id="BAC44711.1"/>
    </source>
</evidence>
<dbReference type="KEGG" id="mpe:MYPE9240"/>
<evidence type="ECO:0000313" key="3">
    <source>
        <dbReference type="Proteomes" id="UP000002522"/>
    </source>
</evidence>
<dbReference type="InParanoid" id="Q8EUK1"/>